<proteinExistence type="predicted"/>
<dbReference type="EMBL" id="GGEC01069186">
    <property type="protein sequence ID" value="MBX49670.1"/>
    <property type="molecule type" value="Transcribed_RNA"/>
</dbReference>
<organism evidence="1">
    <name type="scientific">Rhizophora mucronata</name>
    <name type="common">Asiatic mangrove</name>
    <dbReference type="NCBI Taxonomy" id="61149"/>
    <lineage>
        <taxon>Eukaryota</taxon>
        <taxon>Viridiplantae</taxon>
        <taxon>Streptophyta</taxon>
        <taxon>Embryophyta</taxon>
        <taxon>Tracheophyta</taxon>
        <taxon>Spermatophyta</taxon>
        <taxon>Magnoliopsida</taxon>
        <taxon>eudicotyledons</taxon>
        <taxon>Gunneridae</taxon>
        <taxon>Pentapetalae</taxon>
        <taxon>rosids</taxon>
        <taxon>fabids</taxon>
        <taxon>Malpighiales</taxon>
        <taxon>Rhizophoraceae</taxon>
        <taxon>Rhizophora</taxon>
    </lineage>
</organism>
<sequence length="51" mass="5779">MYGLQQTKKMPIQLQDFSTGYSCHNFSQIMAVVLALNLAFENHSRLISEAC</sequence>
<evidence type="ECO:0000313" key="1">
    <source>
        <dbReference type="EMBL" id="MBX49670.1"/>
    </source>
</evidence>
<reference evidence="1" key="1">
    <citation type="submission" date="2018-02" db="EMBL/GenBank/DDBJ databases">
        <title>Rhizophora mucronata_Transcriptome.</title>
        <authorList>
            <person name="Meera S.P."/>
            <person name="Sreeshan A."/>
            <person name="Augustine A."/>
        </authorList>
    </citation>
    <scope>NUCLEOTIDE SEQUENCE</scope>
    <source>
        <tissue evidence="1">Leaf</tissue>
    </source>
</reference>
<protein>
    <submittedName>
        <fullName evidence="1">Uncharacterized protein</fullName>
    </submittedName>
</protein>
<dbReference type="AlphaFoldDB" id="A0A2P2P4L8"/>
<accession>A0A2P2P4L8</accession>
<name>A0A2P2P4L8_RHIMU</name>